<organism evidence="2 3">
    <name type="scientific">Leptospira interrogans str. UI 12758</name>
    <dbReference type="NCBI Taxonomy" id="1049938"/>
    <lineage>
        <taxon>Bacteria</taxon>
        <taxon>Pseudomonadati</taxon>
        <taxon>Spirochaetota</taxon>
        <taxon>Spirochaetia</taxon>
        <taxon>Leptospirales</taxon>
        <taxon>Leptospiraceae</taxon>
        <taxon>Leptospira</taxon>
    </lineage>
</organism>
<reference evidence="2 3" key="1">
    <citation type="submission" date="2012-10" db="EMBL/GenBank/DDBJ databases">
        <authorList>
            <person name="Harkins D.M."/>
            <person name="Durkin A.S."/>
            <person name="Brinkac L.M."/>
            <person name="Haft D.H."/>
            <person name="Selengut J.D."/>
            <person name="Sanka R."/>
            <person name="DePew J."/>
            <person name="Purushe J."/>
            <person name="Chanthongthip A."/>
            <person name="Lattana O."/>
            <person name="Phetsouvanh R."/>
            <person name="Newton P.N."/>
            <person name="Vinetz J.M."/>
            <person name="Sutton G.G."/>
            <person name="Nierman W.C."/>
            <person name="Fouts D.E."/>
        </authorList>
    </citation>
    <scope>NUCLEOTIDE SEQUENCE [LARGE SCALE GENOMIC DNA]</scope>
    <source>
        <strain evidence="2 3">UI 12758</strain>
    </source>
</reference>
<keyword evidence="2" id="KW-0548">Nucleotidyltransferase</keyword>
<dbReference type="AlphaFoldDB" id="A0A0E2CY50"/>
<feature type="transmembrane region" description="Helical" evidence="1">
    <location>
        <begin position="12"/>
        <end position="30"/>
    </location>
</feature>
<dbReference type="GO" id="GO:0004143">
    <property type="term" value="F:ATP-dependent diacylglycerol kinase activity"/>
    <property type="evidence" value="ECO:0007669"/>
    <property type="project" value="InterPro"/>
</dbReference>
<evidence type="ECO:0000313" key="2">
    <source>
        <dbReference type="EMBL" id="EKR52698.1"/>
    </source>
</evidence>
<dbReference type="EMBL" id="AHNR02000076">
    <property type="protein sequence ID" value="EKR52698.1"/>
    <property type="molecule type" value="Genomic_DNA"/>
</dbReference>
<evidence type="ECO:0000256" key="1">
    <source>
        <dbReference type="SAM" id="Phobius"/>
    </source>
</evidence>
<keyword evidence="1" id="KW-0812">Transmembrane</keyword>
<feature type="transmembrane region" description="Helical" evidence="1">
    <location>
        <begin position="212"/>
        <end position="230"/>
    </location>
</feature>
<dbReference type="GO" id="GO:0016779">
    <property type="term" value="F:nucleotidyltransferase activity"/>
    <property type="evidence" value="ECO:0007669"/>
    <property type="project" value="UniProtKB-KW"/>
</dbReference>
<feature type="transmembrane region" description="Helical" evidence="1">
    <location>
        <begin position="177"/>
        <end position="200"/>
    </location>
</feature>
<protein>
    <submittedName>
        <fullName evidence="2">Putative phosphatidate cytidylyltransferase</fullName>
    </submittedName>
</protein>
<evidence type="ECO:0000313" key="3">
    <source>
        <dbReference type="Proteomes" id="UP000001340"/>
    </source>
</evidence>
<keyword evidence="2" id="KW-0808">Transferase</keyword>
<name>A0A0E2CY50_LEPIR</name>
<dbReference type="GeneID" id="61141903"/>
<dbReference type="RefSeq" id="WP_000797975.1">
    <property type="nucleotide sequence ID" value="NZ_AHNR02000076.1"/>
</dbReference>
<accession>A0A0E2CY50</accession>
<gene>
    <name evidence="2" type="ORF">LEP1GSC105_1935</name>
</gene>
<feature type="transmembrane region" description="Helical" evidence="1">
    <location>
        <begin position="42"/>
        <end position="61"/>
    </location>
</feature>
<dbReference type="Proteomes" id="UP000001340">
    <property type="component" value="Unassembled WGS sequence"/>
</dbReference>
<sequence length="252" mass="28454">MKNSIRFNYARKLWHLLGLIFPICYYLDVFQGAFGLLNATRVLVTVALVFCLGVVSLFEYLRFRFSGFQKFFLSTLGILMKEEEKNRLNGTLPYFFSCAFVVFLFPPEISILSMLFLVIGDPTAAWVGTFYGKRRFSNGKSVEGIIAFIVVCTIVGFVFLYLSQNSNKPNFLKGEGFVLYNSLIFLIPAILVSAFTELYCGTYWNGLVDDNLLIPAVSALVLGFTAWLFLGVEPSTIFLNPTVLFLKMESIL</sequence>
<keyword evidence="1" id="KW-1133">Transmembrane helix</keyword>
<dbReference type="PANTHER" id="PTHR31303">
    <property type="entry name" value="CTP-DEPENDENT DIACYLGLYCEROL KINASE 1"/>
    <property type="match status" value="1"/>
</dbReference>
<feature type="transmembrane region" description="Helical" evidence="1">
    <location>
        <begin position="144"/>
        <end position="162"/>
    </location>
</feature>
<proteinExistence type="predicted"/>
<feature type="transmembrane region" description="Helical" evidence="1">
    <location>
        <begin position="111"/>
        <end position="132"/>
    </location>
</feature>
<comment type="caution">
    <text evidence="2">The sequence shown here is derived from an EMBL/GenBank/DDBJ whole genome shotgun (WGS) entry which is preliminary data.</text>
</comment>
<dbReference type="PANTHER" id="PTHR31303:SF1">
    <property type="entry name" value="CTP-DEPENDENT DIACYLGLYCEROL KINASE 1"/>
    <property type="match status" value="1"/>
</dbReference>
<feature type="transmembrane region" description="Helical" evidence="1">
    <location>
        <begin position="88"/>
        <end position="105"/>
    </location>
</feature>
<keyword evidence="1" id="KW-0472">Membrane</keyword>
<dbReference type="InterPro" id="IPR037997">
    <property type="entry name" value="Dgk1-like"/>
</dbReference>